<dbReference type="InterPro" id="IPR050561">
    <property type="entry name" value="PTP"/>
</dbReference>
<proteinExistence type="predicted"/>
<dbReference type="Proteomes" id="UP000318582">
    <property type="component" value="Unassembled WGS sequence"/>
</dbReference>
<feature type="domain" description="Tyrosine-protein phosphatase" evidence="5">
    <location>
        <begin position="106"/>
        <end position="197"/>
    </location>
</feature>
<dbReference type="PRINTS" id="PR00700">
    <property type="entry name" value="PRTYPHPHTASE"/>
</dbReference>
<dbReference type="SMART" id="SM00404">
    <property type="entry name" value="PTPc_motif"/>
    <property type="match status" value="1"/>
</dbReference>
<dbReference type="SUPFAM" id="SSF52799">
    <property type="entry name" value="(Phosphotyrosine protein) phosphatases II"/>
    <property type="match status" value="1"/>
</dbReference>
<evidence type="ECO:0000313" key="8">
    <source>
        <dbReference type="Proteomes" id="UP000318582"/>
    </source>
</evidence>
<dbReference type="InterPro" id="IPR020422">
    <property type="entry name" value="TYR_PHOSPHATASE_DUAL_dom"/>
</dbReference>
<dbReference type="FunFam" id="3.90.190.10:FF:000209">
    <property type="entry name" value="Protein tyrosine phosphatase 1"/>
    <property type="match status" value="1"/>
</dbReference>
<gene>
    <name evidence="7" type="ORF">PhCBS80983_g04880</name>
</gene>
<keyword evidence="1" id="KW-0378">Hydrolase</keyword>
<dbReference type="PROSITE" id="PS00383">
    <property type="entry name" value="TYR_PHOSPHATASE_1"/>
    <property type="match status" value="1"/>
</dbReference>
<accession>A0A507DW63</accession>
<keyword evidence="8" id="KW-1185">Reference proteome</keyword>
<dbReference type="CDD" id="cd14506">
    <property type="entry name" value="PTP_PTPDC1"/>
    <property type="match status" value="1"/>
</dbReference>
<dbReference type="InterPro" id="IPR049573">
    <property type="entry name" value="PTPDC1_PTP"/>
</dbReference>
<evidence type="ECO:0000256" key="2">
    <source>
        <dbReference type="ARBA" id="ARBA00022912"/>
    </source>
</evidence>
<reference evidence="7 8" key="1">
    <citation type="journal article" date="2019" name="Sci. Rep.">
        <title>Comparative genomics of chytrid fungi reveal insights into the obligate biotrophic and pathogenic lifestyle of Synchytrium endobioticum.</title>
        <authorList>
            <person name="van de Vossenberg B.T.L.H."/>
            <person name="Warris S."/>
            <person name="Nguyen H.D.T."/>
            <person name="van Gent-Pelzer M.P.E."/>
            <person name="Joly D.L."/>
            <person name="van de Geest H.C."/>
            <person name="Bonants P.J.M."/>
            <person name="Smith D.S."/>
            <person name="Levesque C.A."/>
            <person name="van der Lee T.A.J."/>
        </authorList>
    </citation>
    <scope>NUCLEOTIDE SEQUENCE [LARGE SCALE GENOMIC DNA]</scope>
    <source>
        <strain evidence="7 8">CBS 809.83</strain>
    </source>
</reference>
<evidence type="ECO:0000256" key="3">
    <source>
        <dbReference type="SAM" id="MobiDB-lite"/>
    </source>
</evidence>
<dbReference type="GO" id="GO:0060271">
    <property type="term" value="P:cilium assembly"/>
    <property type="evidence" value="ECO:0007669"/>
    <property type="project" value="InterPro"/>
</dbReference>
<dbReference type="InterPro" id="IPR000387">
    <property type="entry name" value="Tyr_Pase_dom"/>
</dbReference>
<dbReference type="PROSITE" id="PS50055">
    <property type="entry name" value="TYR_PHOSPHATASE_PTP"/>
    <property type="match status" value="1"/>
</dbReference>
<organism evidence="7 8">
    <name type="scientific">Powellomyces hirtus</name>
    <dbReference type="NCBI Taxonomy" id="109895"/>
    <lineage>
        <taxon>Eukaryota</taxon>
        <taxon>Fungi</taxon>
        <taxon>Fungi incertae sedis</taxon>
        <taxon>Chytridiomycota</taxon>
        <taxon>Chytridiomycota incertae sedis</taxon>
        <taxon>Chytridiomycetes</taxon>
        <taxon>Spizellomycetales</taxon>
        <taxon>Powellomycetaceae</taxon>
        <taxon>Powellomyces</taxon>
    </lineage>
</organism>
<dbReference type="InterPro" id="IPR029021">
    <property type="entry name" value="Prot-tyrosine_phosphatase-like"/>
</dbReference>
<sequence length="645" mass="72200">MSAIHCFFCGGKDCKWENWKPWAEKTKTNAVDGLYSNWITDNILAMQRPSTRLIAEFQLTDKFRQLGVGSIFNLEEFGEHASCGDGIEVTSGFSYLPETWMDAGVFYYNFGWQDMNVPDFSHMLSIAQVMAYALEDGQKIAVHCHAGLGRTGLSIACYLVYGLNMESNKAIEIVRKQRPLSVQTRKQALFVQQFEEYIKPFKVYFPGICSRSATEYSSVELLSLESTLQNQRRFFHGSEQRDLRYVPKIVAAIVSRLRKLGASETLSAEDRAAHTSSILTAFASFDGIAAMTEPLIVLQAEINAGHWTALSTATNVDTLVQLLLYWVISLQTPLMSDLQLWELHERTTDTERLQAMDRGTLYTLNYIIDALRPATVTTPDPTEPALKNLSILITRHRDYIKHPYKPQLMYAKDVVPPLPGQWKGWGGGSAAHSRHSSNRPTPTTRPVTDTATAHQSFDLLPTVTAVLLFLYEKCTAGADGRPVCTDHPTPDPLPQTPDQELSQSQLLILGSQLSLTSTNIMQQQHPHQPPPLPFRPAQPLSPLQPPPLAPLTTPQPPTYWAKILLLMDKLFDDGDGIFTDEEARDLRRICMLKHDAVEIAYEAYGDGEGHTDAPLRERYARFVRAAKDLVGQIPVAPAVRDETII</sequence>
<feature type="region of interest" description="Disordered" evidence="3">
    <location>
        <begin position="479"/>
        <end position="501"/>
    </location>
</feature>
<feature type="compositionally biased region" description="Pro residues" evidence="3">
    <location>
        <begin position="527"/>
        <end position="536"/>
    </location>
</feature>
<evidence type="ECO:0000259" key="4">
    <source>
        <dbReference type="PROSITE" id="PS50054"/>
    </source>
</evidence>
<keyword evidence="2" id="KW-0904">Protein phosphatase</keyword>
<feature type="domain" description="Tyrosine specific protein phosphatases" evidence="6">
    <location>
        <begin position="121"/>
        <end position="189"/>
    </location>
</feature>
<dbReference type="Gene3D" id="3.90.190.10">
    <property type="entry name" value="Protein tyrosine phosphatase superfamily"/>
    <property type="match status" value="1"/>
</dbReference>
<dbReference type="InterPro" id="IPR000340">
    <property type="entry name" value="Dual-sp_phosphatase_cat-dom"/>
</dbReference>
<feature type="compositionally biased region" description="Low complexity" evidence="3">
    <location>
        <begin position="438"/>
        <end position="450"/>
    </location>
</feature>
<name>A0A507DW63_9FUNG</name>
<feature type="domain" description="Tyrosine-protein phosphatase" evidence="4">
    <location>
        <begin position="34"/>
        <end position="203"/>
    </location>
</feature>
<dbReference type="PANTHER" id="PTHR23339">
    <property type="entry name" value="TYROSINE SPECIFIC PROTEIN PHOSPHATASE AND DUAL SPECIFICITY PROTEIN PHOSPHATASE"/>
    <property type="match status" value="1"/>
</dbReference>
<comment type="caution">
    <text evidence="7">The sequence shown here is derived from an EMBL/GenBank/DDBJ whole genome shotgun (WGS) entry which is preliminary data.</text>
</comment>
<dbReference type="STRING" id="109895.A0A507DW63"/>
<dbReference type="PROSITE" id="PS50054">
    <property type="entry name" value="TYR_PHOSPHATASE_DUAL"/>
    <property type="match status" value="1"/>
</dbReference>
<feature type="region of interest" description="Disordered" evidence="3">
    <location>
        <begin position="423"/>
        <end position="450"/>
    </location>
</feature>
<dbReference type="AlphaFoldDB" id="A0A507DW63"/>
<protein>
    <recommendedName>
        <fullName evidence="9">Protein-tyrosine-phosphatase</fullName>
    </recommendedName>
</protein>
<dbReference type="PROSITE" id="PS50056">
    <property type="entry name" value="TYR_PHOSPHATASE_2"/>
    <property type="match status" value="1"/>
</dbReference>
<dbReference type="InterPro" id="IPR016130">
    <property type="entry name" value="Tyr_Pase_AS"/>
</dbReference>
<evidence type="ECO:0000256" key="1">
    <source>
        <dbReference type="ARBA" id="ARBA00022801"/>
    </source>
</evidence>
<dbReference type="GO" id="GO:0004725">
    <property type="term" value="F:protein tyrosine phosphatase activity"/>
    <property type="evidence" value="ECO:0007669"/>
    <property type="project" value="InterPro"/>
</dbReference>
<evidence type="ECO:0000259" key="6">
    <source>
        <dbReference type="PROSITE" id="PS50056"/>
    </source>
</evidence>
<evidence type="ECO:0000259" key="5">
    <source>
        <dbReference type="PROSITE" id="PS50055"/>
    </source>
</evidence>
<evidence type="ECO:0000313" key="7">
    <source>
        <dbReference type="EMBL" id="TPX55983.1"/>
    </source>
</evidence>
<evidence type="ECO:0008006" key="9">
    <source>
        <dbReference type="Google" id="ProtNLM"/>
    </source>
</evidence>
<dbReference type="InterPro" id="IPR003595">
    <property type="entry name" value="Tyr_Pase_cat"/>
</dbReference>
<dbReference type="InterPro" id="IPR000242">
    <property type="entry name" value="PTP_cat"/>
</dbReference>
<dbReference type="Pfam" id="PF00782">
    <property type="entry name" value="DSPc"/>
    <property type="match status" value="1"/>
</dbReference>
<dbReference type="EMBL" id="QEAQ01000089">
    <property type="protein sequence ID" value="TPX55983.1"/>
    <property type="molecule type" value="Genomic_DNA"/>
</dbReference>
<feature type="region of interest" description="Disordered" evidence="3">
    <location>
        <begin position="520"/>
        <end position="545"/>
    </location>
</feature>